<reference evidence="3 4" key="1">
    <citation type="submission" date="2016-07" db="EMBL/GenBank/DDBJ databases">
        <title>Pervasive Adenine N6-methylation of Active Genes in Fungi.</title>
        <authorList>
            <consortium name="DOE Joint Genome Institute"/>
            <person name="Mondo S.J."/>
            <person name="Dannebaum R.O."/>
            <person name="Kuo R.C."/>
            <person name="Labutti K."/>
            <person name="Haridas S."/>
            <person name="Kuo A."/>
            <person name="Salamov A."/>
            <person name="Ahrendt S.R."/>
            <person name="Lipzen A."/>
            <person name="Sullivan W."/>
            <person name="Andreopoulos W.B."/>
            <person name="Clum A."/>
            <person name="Lindquist E."/>
            <person name="Daum C."/>
            <person name="Ramamoorthy G.K."/>
            <person name="Gryganskyi A."/>
            <person name="Culley D."/>
            <person name="Magnuson J.K."/>
            <person name="James T.Y."/>
            <person name="O'Malley M.A."/>
            <person name="Stajich J.E."/>
            <person name="Spatafora J.W."/>
            <person name="Visel A."/>
            <person name="Grigoriev I.V."/>
        </authorList>
    </citation>
    <scope>NUCLEOTIDE SEQUENCE [LARGE SCALE GENOMIC DNA]</scope>
    <source>
        <strain evidence="3 4">CBS 115471</strain>
    </source>
</reference>
<keyword evidence="4" id="KW-1185">Reference proteome</keyword>
<feature type="compositionally biased region" description="Basic and acidic residues" evidence="2">
    <location>
        <begin position="835"/>
        <end position="857"/>
    </location>
</feature>
<feature type="coiled-coil region" evidence="1">
    <location>
        <begin position="803"/>
        <end position="834"/>
    </location>
</feature>
<sequence length="887" mass="104270">MRVAVFPRCPGPLVLRRLPRQVSRKFTASPWNWRCYGTQSHEDALNVVLWCKDPADLDGHSDLDFDYGCAGGKTLRSIRDCLSKEWNHPTSRNWGWYTSLGDVEELLTRRRLLDTDFLNAKLALYEKKYGTSSDTSRRRWSQELAVVRSQVESSIRFNPISQHLDFITFLCSFLGTSPLRLRLPGFAYACITNNEAMRFSLRHLQELTAIRASLEIGEGNASNRLIKYKCGMLFTSHDNLSQDIYRELKYLLPFKSVHRRPERGLSVFQAKLSELILDFHQGWDDIKAIMRRRAAYAGACFIYDTMWQMIGDTLSLKDWVHRHIKKWYLRAEKKSYFDRFAVRQLLRSAVDGHLLRERSSFKQDRSLLTLVIPYLSPAEIQEREDSFRGYWARRMRIRTEYEQGMQPIEVHLAEIRRVRRKHKARNRGEFDQNNHSADRFMYRYTAPLVRSQGKKKWTPRPSYRSFRPVGMEQSRRDYSSSSVQVPGLNENPAEATAKGDQCEVIASPTMLDPSHHWDGLSAMYKQAVGPQKDLIAREVYLAKEKLKDEYTLRALRTNLSSWFRLYLEMLDVSPQTGLAQYACSTRIIGEDLRDSLAHLMRLLKTSAQFQSSPIYASFELHRAAILYPYREVSDCESLIYLLVVDAILCLRENGSQRGQNVVPALRRFRNRIDRQHPAKLRVRSSNSHFAIVMQRSHGAEFILTTWFSVWSHVMESQRVVRSALVGLKYRKSHLETAEKVWNTGRRFRRLLYEHRAGGEDLSRIWNREIPPMYERWVEFFSRPELEYHEALARRYWVSRFKIISEFEKREDDIMAQLERARNEWQKARKDRQAAWKARQKERAEKKGEKMKKGEGKLRIRRVAAGQDKPLTRSISYRRSTYTEPRLV</sequence>
<feature type="compositionally biased region" description="Polar residues" evidence="2">
    <location>
        <begin position="872"/>
        <end position="887"/>
    </location>
</feature>
<dbReference type="AlphaFoldDB" id="A0A1Y1ZNT1"/>
<protein>
    <submittedName>
        <fullName evidence="3">Uncharacterized protein</fullName>
    </submittedName>
</protein>
<gene>
    <name evidence="3" type="ORF">BCR34DRAFT_313218</name>
</gene>
<feature type="region of interest" description="Disordered" evidence="2">
    <location>
        <begin position="835"/>
        <end position="887"/>
    </location>
</feature>
<proteinExistence type="predicted"/>
<dbReference type="Proteomes" id="UP000193144">
    <property type="component" value="Unassembled WGS sequence"/>
</dbReference>
<name>A0A1Y1ZNT1_9PLEO</name>
<evidence type="ECO:0000256" key="2">
    <source>
        <dbReference type="SAM" id="MobiDB-lite"/>
    </source>
</evidence>
<organism evidence="3 4">
    <name type="scientific">Clohesyomyces aquaticus</name>
    <dbReference type="NCBI Taxonomy" id="1231657"/>
    <lineage>
        <taxon>Eukaryota</taxon>
        <taxon>Fungi</taxon>
        <taxon>Dikarya</taxon>
        <taxon>Ascomycota</taxon>
        <taxon>Pezizomycotina</taxon>
        <taxon>Dothideomycetes</taxon>
        <taxon>Pleosporomycetidae</taxon>
        <taxon>Pleosporales</taxon>
        <taxon>Lindgomycetaceae</taxon>
        <taxon>Clohesyomyces</taxon>
    </lineage>
</organism>
<keyword evidence="1" id="KW-0175">Coiled coil</keyword>
<accession>A0A1Y1ZNT1</accession>
<evidence type="ECO:0000313" key="3">
    <source>
        <dbReference type="EMBL" id="ORY11913.1"/>
    </source>
</evidence>
<comment type="caution">
    <text evidence="3">The sequence shown here is derived from an EMBL/GenBank/DDBJ whole genome shotgun (WGS) entry which is preliminary data.</text>
</comment>
<evidence type="ECO:0000313" key="4">
    <source>
        <dbReference type="Proteomes" id="UP000193144"/>
    </source>
</evidence>
<evidence type="ECO:0000256" key="1">
    <source>
        <dbReference type="SAM" id="Coils"/>
    </source>
</evidence>
<dbReference type="EMBL" id="MCFA01000056">
    <property type="protein sequence ID" value="ORY11913.1"/>
    <property type="molecule type" value="Genomic_DNA"/>
</dbReference>